<evidence type="ECO:0000313" key="2">
    <source>
        <dbReference type="EMBL" id="KAJ6441226.1"/>
    </source>
</evidence>
<keyword evidence="3" id="KW-1185">Reference proteome</keyword>
<dbReference type="AlphaFoldDB" id="A0AB34FQX8"/>
<dbReference type="EMBL" id="JAQHRD010000005">
    <property type="protein sequence ID" value="KAJ6441226.1"/>
    <property type="molecule type" value="Genomic_DNA"/>
</dbReference>
<gene>
    <name evidence="2" type="ORF">O9K51_07022</name>
</gene>
<comment type="caution">
    <text evidence="2">The sequence shown here is derived from an EMBL/GenBank/DDBJ whole genome shotgun (WGS) entry which is preliminary data.</text>
</comment>
<feature type="region of interest" description="Disordered" evidence="1">
    <location>
        <begin position="1"/>
        <end position="155"/>
    </location>
</feature>
<proteinExistence type="predicted"/>
<dbReference type="Proteomes" id="UP001163105">
    <property type="component" value="Unassembled WGS sequence"/>
</dbReference>
<organism evidence="2 3">
    <name type="scientific">Purpureocillium lavendulum</name>
    <dbReference type="NCBI Taxonomy" id="1247861"/>
    <lineage>
        <taxon>Eukaryota</taxon>
        <taxon>Fungi</taxon>
        <taxon>Dikarya</taxon>
        <taxon>Ascomycota</taxon>
        <taxon>Pezizomycotina</taxon>
        <taxon>Sordariomycetes</taxon>
        <taxon>Hypocreomycetidae</taxon>
        <taxon>Hypocreales</taxon>
        <taxon>Ophiocordycipitaceae</taxon>
        <taxon>Purpureocillium</taxon>
    </lineage>
</organism>
<reference evidence="2" key="1">
    <citation type="submission" date="2023-01" db="EMBL/GenBank/DDBJ databases">
        <title>The growth and conidiation of Purpureocillium lavendulum are regulated by nitrogen source and histone H3K14 acetylation.</title>
        <authorList>
            <person name="Tang P."/>
            <person name="Han J."/>
            <person name="Zhang C."/>
            <person name="Tang P."/>
            <person name="Qi F."/>
            <person name="Zhang K."/>
            <person name="Liang L."/>
        </authorList>
    </citation>
    <scope>NUCLEOTIDE SEQUENCE</scope>
    <source>
        <strain evidence="2">YMF1.00683</strain>
    </source>
</reference>
<evidence type="ECO:0000256" key="1">
    <source>
        <dbReference type="SAM" id="MobiDB-lite"/>
    </source>
</evidence>
<evidence type="ECO:0000313" key="3">
    <source>
        <dbReference type="Proteomes" id="UP001163105"/>
    </source>
</evidence>
<name>A0AB34FQX8_9HYPO</name>
<feature type="compositionally biased region" description="Polar residues" evidence="1">
    <location>
        <begin position="46"/>
        <end position="72"/>
    </location>
</feature>
<accession>A0AB34FQX8</accession>
<protein>
    <submittedName>
        <fullName evidence="2">Uncharacterized protein</fullName>
    </submittedName>
</protein>
<feature type="compositionally biased region" description="Polar residues" evidence="1">
    <location>
        <begin position="27"/>
        <end position="36"/>
    </location>
</feature>
<sequence>MPRDEDPDATPRASRTGARGEVATVEETGSPTTPTQRRVARRVAGTQGTSSPETATRHATTMATGGQDQHPQGTDHLNLFAAGTVANSPANPGGIAPPPQQQQETSEDVEMDDAHPYGGEPFHHYFQQQQQLIRQRRRRQQREQREQSRRGRSRQ</sequence>